<accession>A0A6B3VXN0</accession>
<dbReference type="AlphaFoldDB" id="A0A6B3VXN0"/>
<dbReference type="Proteomes" id="UP000472971">
    <property type="component" value="Unassembled WGS sequence"/>
</dbReference>
<keyword evidence="3 8" id="KW-0808">Transferase</keyword>
<dbReference type="EMBL" id="JACEIO010000048">
    <property type="protein sequence ID" value="MBA4538497.1"/>
    <property type="molecule type" value="Genomic_DNA"/>
</dbReference>
<dbReference type="PANTHER" id="PTHR33841:SF1">
    <property type="entry name" value="DNA METHYLTRANSFERASE A"/>
    <property type="match status" value="1"/>
</dbReference>
<dbReference type="PRINTS" id="PR00507">
    <property type="entry name" value="N12N6MTFRASE"/>
</dbReference>
<dbReference type="GO" id="GO:0006304">
    <property type="term" value="P:DNA modification"/>
    <property type="evidence" value="ECO:0007669"/>
    <property type="project" value="InterPro"/>
</dbReference>
<evidence type="ECO:0000256" key="2">
    <source>
        <dbReference type="ARBA" id="ARBA00022603"/>
    </source>
</evidence>
<sequence length="1168" mass="136260">MNKSALKKFATEARKELLERVELQARKIGITAESIQKANVESSDAVFIDGRQLSDVERRQRNKLIARINDIGFDQVMEETAYTWFNRFIALRYMEVNDYLPTKVRVLSSTNDDSAEPDMMKEALSLDLELDKEYVYELKMNNKTDELFKYLIKMHCNGLNRYMPFMFETLEDYKEILFPEGLLGTDSFVRQMTNTDVIAESDWQSVEIIGWLYQFYISEEKDEVFANLKKNIKITKDKLPAATQLFTPNWIVRYMVENSLGRIWHDSYPESQLKTEWKYYLDEAEQEKEVINQIEEIRYKNVNPEEITFLDPCCGSGHILVYAFDVFYDMYLEKGYMENEIPQLILEKNLFGIDVDDRAVQLASFALMMKAREKSRRVFRNAIHPNICAVQESNWLTIEMIANISGNNIQVKEQLHLLGETFIDAKEYGSIIRIGPLNNKILEQRFSEYKLEQVDLIDMIHKKIIEEKLPLLLKQAKFLSQSYDVVCTNPPYMGQGGMNSNLSNYVKENFSDSKSDLYAVFMEVCLNLSKQDGYVSMINIPSWMFLSSFEKLRINLLSNTLIINLLHLGRGIFGADFGTTAFVLRKSIIENYLGSYKRLFESQSIVDSLERKEKRFFNEPTFVNNQKKFMHINGSPITYWAKDIDLKNFTENPKLGDLSEPKQGLATADNNRFLRFWHEVSINNIGFSFGNSEDALKSKLKWFPYNKGGAFRKWYGNNDYVVNWENDGFEIKNFKDSNGKIRSRPQNLQYFFNKSLTWSKVTIGGFSVRFIPEGFIFDVAGCSIFFENDSENNMYYNLGLLNSKVAKRILGFLSPTVNYEVGHISSIPIKKDNDIELELIKIVKSCLDISKSDWDSKETSWEFERHPLLEFSSIALNIAFRSWEEYTLSQFNQLKFNEEELNRLFINIYGLQDELDSEIDVKDVTIHKANSDQDIKSFISYAIGCSFGRYSLDEKGLIYAGGEFDASRYQTFPADEDNILPILPGAYFEDDIVTRFVDFVRVTYSEETLEENLDFIADAIGRKANETSREALRRYFLNDFYKDHVQVYKKRPIYWLFTSGKEKAFNCLIYMHRYDKTTLSRIRTDYLHEVQIRMDAEKKDLLTIIEGDYTAKEISNAKKELKSLDKKIDELRAYDELLHHMADMQIEIDLDDGVKVNYEKFKGLVAKI</sequence>
<dbReference type="SUPFAM" id="SSF53335">
    <property type="entry name" value="S-adenosyl-L-methionine-dependent methyltransferases"/>
    <property type="match status" value="1"/>
</dbReference>
<dbReference type="InterPro" id="IPR011639">
    <property type="entry name" value="MethylTrfase_TaqI-like_dom"/>
</dbReference>
<dbReference type="Gene3D" id="3.40.50.150">
    <property type="entry name" value="Vaccinia Virus protein VP39"/>
    <property type="match status" value="1"/>
</dbReference>
<evidence type="ECO:0000256" key="3">
    <source>
        <dbReference type="ARBA" id="ARBA00022679"/>
    </source>
</evidence>
<evidence type="ECO:0000313" key="9">
    <source>
        <dbReference type="Proteomes" id="UP000472971"/>
    </source>
</evidence>
<keyword evidence="4" id="KW-0949">S-adenosyl-L-methionine</keyword>
<protein>
    <recommendedName>
        <fullName evidence="1">site-specific DNA-methyltransferase (adenine-specific)</fullName>
        <ecNumber evidence="1">2.1.1.72</ecNumber>
    </recommendedName>
</protein>
<dbReference type="InterPro" id="IPR050953">
    <property type="entry name" value="N4_N6_ade-DNA_methylase"/>
</dbReference>
<comment type="caution">
    <text evidence="8">The sequence shown here is derived from an EMBL/GenBank/DDBJ whole genome shotgun (WGS) entry which is preliminary data.</text>
</comment>
<organism evidence="8 9">
    <name type="scientific">Bacillus aquiflavi</name>
    <dbReference type="NCBI Taxonomy" id="2672567"/>
    <lineage>
        <taxon>Bacteria</taxon>
        <taxon>Bacillati</taxon>
        <taxon>Bacillota</taxon>
        <taxon>Bacilli</taxon>
        <taxon>Bacillales</taxon>
        <taxon>Bacillaceae</taxon>
        <taxon>Bacillus</taxon>
    </lineage>
</organism>
<evidence type="ECO:0000313" key="8">
    <source>
        <dbReference type="EMBL" id="NEY82859.1"/>
    </source>
</evidence>
<evidence type="ECO:0000256" key="5">
    <source>
        <dbReference type="ARBA" id="ARBA00047942"/>
    </source>
</evidence>
<reference evidence="7 10" key="2">
    <citation type="submission" date="2020-07" db="EMBL/GenBank/DDBJ databases">
        <authorList>
            <person name="Feng H."/>
        </authorList>
    </citation>
    <scope>NUCLEOTIDE SEQUENCE [LARGE SCALE GENOMIC DNA]</scope>
    <source>
        <strain evidence="7">S-12</strain>
        <strain evidence="10">s-12</strain>
    </source>
</reference>
<dbReference type="GO" id="GO:0032259">
    <property type="term" value="P:methylation"/>
    <property type="evidence" value="ECO:0007669"/>
    <property type="project" value="UniProtKB-KW"/>
</dbReference>
<evidence type="ECO:0000259" key="6">
    <source>
        <dbReference type="Pfam" id="PF07669"/>
    </source>
</evidence>
<dbReference type="Proteomes" id="UP000570010">
    <property type="component" value="Unassembled WGS sequence"/>
</dbReference>
<dbReference type="EMBL" id="JAAIWN010000050">
    <property type="protein sequence ID" value="NEY82859.1"/>
    <property type="molecule type" value="Genomic_DNA"/>
</dbReference>
<evidence type="ECO:0000256" key="4">
    <source>
        <dbReference type="ARBA" id="ARBA00022691"/>
    </source>
</evidence>
<name>A0A6B3VXN0_9BACI</name>
<gene>
    <name evidence="8" type="primary">pglX</name>
    <name evidence="8" type="ORF">G4D64_15445</name>
    <name evidence="7" type="ORF">H1Z61_15495</name>
</gene>
<dbReference type="GO" id="GO:0009007">
    <property type="term" value="F:site-specific DNA-methyltransferase (adenine-specific) activity"/>
    <property type="evidence" value="ECO:0007669"/>
    <property type="project" value="UniProtKB-EC"/>
</dbReference>
<evidence type="ECO:0000313" key="10">
    <source>
        <dbReference type="Proteomes" id="UP000570010"/>
    </source>
</evidence>
<evidence type="ECO:0000313" key="7">
    <source>
        <dbReference type="EMBL" id="MBA4538497.1"/>
    </source>
</evidence>
<feature type="domain" description="Type II methyltransferase M.TaqI-like" evidence="6">
    <location>
        <begin position="348"/>
        <end position="572"/>
    </location>
</feature>
<proteinExistence type="predicted"/>
<dbReference type="NCBIfam" id="NF033452">
    <property type="entry name" value="BREX_1_MTaseX"/>
    <property type="match status" value="1"/>
</dbReference>
<keyword evidence="2 8" id="KW-0489">Methyltransferase</keyword>
<keyword evidence="9" id="KW-1185">Reference proteome</keyword>
<dbReference type="InterPro" id="IPR047939">
    <property type="entry name" value="BREX_1_PglX"/>
</dbReference>
<comment type="catalytic activity">
    <reaction evidence="5">
        <text>a 2'-deoxyadenosine in DNA + S-adenosyl-L-methionine = an N(6)-methyl-2'-deoxyadenosine in DNA + S-adenosyl-L-homocysteine + H(+)</text>
        <dbReference type="Rhea" id="RHEA:15197"/>
        <dbReference type="Rhea" id="RHEA-COMP:12418"/>
        <dbReference type="Rhea" id="RHEA-COMP:12419"/>
        <dbReference type="ChEBI" id="CHEBI:15378"/>
        <dbReference type="ChEBI" id="CHEBI:57856"/>
        <dbReference type="ChEBI" id="CHEBI:59789"/>
        <dbReference type="ChEBI" id="CHEBI:90615"/>
        <dbReference type="ChEBI" id="CHEBI:90616"/>
        <dbReference type="EC" id="2.1.1.72"/>
    </reaction>
</comment>
<dbReference type="EC" id="2.1.1.72" evidence="1"/>
<reference evidence="8 9" key="1">
    <citation type="submission" date="2020-02" db="EMBL/GenBank/DDBJ databases">
        <title>Bacillus aquiflavi sp. nov., isolated from yellow water of strong flavor Chinese baijiu in Yibin region of China.</title>
        <authorList>
            <person name="Xie J."/>
        </authorList>
    </citation>
    <scope>NUCLEOTIDE SEQUENCE [LARGE SCALE GENOMIC DNA]</scope>
    <source>
        <strain evidence="8 9">3H-10</strain>
    </source>
</reference>
<dbReference type="InterPro" id="IPR029063">
    <property type="entry name" value="SAM-dependent_MTases_sf"/>
</dbReference>
<evidence type="ECO:0000256" key="1">
    <source>
        <dbReference type="ARBA" id="ARBA00011900"/>
    </source>
</evidence>
<dbReference type="PANTHER" id="PTHR33841">
    <property type="entry name" value="DNA METHYLTRANSFERASE YEEA-RELATED"/>
    <property type="match status" value="1"/>
</dbReference>
<dbReference type="Pfam" id="PF07669">
    <property type="entry name" value="Eco57I"/>
    <property type="match status" value="1"/>
</dbReference>
<dbReference type="RefSeq" id="WP_163243258.1">
    <property type="nucleotide sequence ID" value="NZ_CP082780.1"/>
</dbReference>